<feature type="chain" id="PRO_5009777940" evidence="12">
    <location>
        <begin position="21"/>
        <end position="453"/>
    </location>
</feature>
<keyword evidence="11" id="KW-1133">Transmembrane helix</keyword>
<protein>
    <submittedName>
        <fullName evidence="14">Cytochrome c, mono-and diheme variants</fullName>
    </submittedName>
</protein>
<dbReference type="InterPro" id="IPR014353">
    <property type="entry name" value="Membr-bd_ADH_cyt_c"/>
</dbReference>
<proteinExistence type="predicted"/>
<dbReference type="GO" id="GO:0016614">
    <property type="term" value="F:oxidoreductase activity, acting on CH-OH group of donors"/>
    <property type="evidence" value="ECO:0007669"/>
    <property type="project" value="InterPro"/>
</dbReference>
<feature type="binding site" description="axial binding residue" evidence="10">
    <location>
        <position position="189"/>
    </location>
    <ligand>
        <name>heme c</name>
        <dbReference type="ChEBI" id="CHEBI:61717"/>
        <label>2</label>
    </ligand>
    <ligandPart>
        <name>Fe</name>
        <dbReference type="ChEBI" id="CHEBI:18248"/>
    </ligandPart>
</feature>
<dbReference type="EMBL" id="FNUD01000002">
    <property type="protein sequence ID" value="SEE92220.1"/>
    <property type="molecule type" value="Genomic_DNA"/>
</dbReference>
<name>A0A0J6JA29_PSEDM</name>
<evidence type="ECO:0000256" key="1">
    <source>
        <dbReference type="ARBA" id="ARBA00004236"/>
    </source>
</evidence>
<reference evidence="14" key="1">
    <citation type="submission" date="2016-10" db="EMBL/GenBank/DDBJ databases">
        <authorList>
            <person name="Varghese N."/>
            <person name="Submissions S."/>
        </authorList>
    </citation>
    <scope>NUCLEOTIDE SEQUENCE [LARGE SCALE GENOMIC DNA]</scope>
    <source>
        <strain evidence="14">LMG 25555</strain>
    </source>
</reference>
<evidence type="ECO:0000313" key="15">
    <source>
        <dbReference type="Proteomes" id="UP000183613"/>
    </source>
</evidence>
<dbReference type="InterPro" id="IPR009056">
    <property type="entry name" value="Cyt_c-like_dom"/>
</dbReference>
<dbReference type="PIRSF" id="PIRSF000018">
    <property type="entry name" value="Mb_ADH_cyt_c"/>
    <property type="match status" value="1"/>
</dbReference>
<dbReference type="GO" id="GO:0020037">
    <property type="term" value="F:heme binding"/>
    <property type="evidence" value="ECO:0007669"/>
    <property type="project" value="InterPro"/>
</dbReference>
<dbReference type="Pfam" id="PF00034">
    <property type="entry name" value="Cytochrom_C"/>
    <property type="match status" value="1"/>
</dbReference>
<gene>
    <name evidence="14" type="ORF">SAMN04489800_2850</name>
</gene>
<feature type="domain" description="Cytochrome c" evidence="13">
    <location>
        <begin position="312"/>
        <end position="400"/>
    </location>
</feature>
<feature type="binding site" description="covalent" evidence="9">
    <location>
        <position position="185"/>
    </location>
    <ligand>
        <name>heme c</name>
        <dbReference type="ChEBI" id="CHEBI:61717"/>
        <label>2</label>
    </ligand>
</feature>
<dbReference type="Gene3D" id="1.10.760.10">
    <property type="entry name" value="Cytochrome c-like domain"/>
    <property type="match status" value="3"/>
</dbReference>
<evidence type="ECO:0000256" key="2">
    <source>
        <dbReference type="ARBA" id="ARBA00022475"/>
    </source>
</evidence>
<organism evidence="14 15">
    <name type="scientific">Pseudomonas deceptionensis</name>
    <dbReference type="NCBI Taxonomy" id="882211"/>
    <lineage>
        <taxon>Bacteria</taxon>
        <taxon>Pseudomonadati</taxon>
        <taxon>Pseudomonadota</taxon>
        <taxon>Gammaproteobacteria</taxon>
        <taxon>Pseudomonadales</taxon>
        <taxon>Pseudomonadaceae</taxon>
        <taxon>Pseudomonas</taxon>
    </lineage>
</organism>
<dbReference type="GO" id="GO:0005506">
    <property type="term" value="F:iron ion binding"/>
    <property type="evidence" value="ECO:0007669"/>
    <property type="project" value="InterPro"/>
</dbReference>
<evidence type="ECO:0000256" key="6">
    <source>
        <dbReference type="ARBA" id="ARBA00022737"/>
    </source>
</evidence>
<dbReference type="PANTHER" id="PTHR35008">
    <property type="entry name" value="BLL4482 PROTEIN-RELATED"/>
    <property type="match status" value="1"/>
</dbReference>
<comment type="cofactor">
    <cofactor evidence="9">
        <name>heme c</name>
        <dbReference type="ChEBI" id="CHEBI:61717"/>
    </cofactor>
    <text evidence="9">Binds 3 heme c groups covalently per subunit.</text>
</comment>
<dbReference type="PROSITE" id="PS51007">
    <property type="entry name" value="CYTC"/>
    <property type="match status" value="3"/>
</dbReference>
<keyword evidence="11" id="KW-0812">Transmembrane</keyword>
<dbReference type="AlphaFoldDB" id="A0A0J6JA29"/>
<keyword evidence="5 12" id="KW-0732">Signal</keyword>
<evidence type="ECO:0000256" key="4">
    <source>
        <dbReference type="ARBA" id="ARBA00022723"/>
    </source>
</evidence>
<feature type="binding site" description="axial binding residue" evidence="10">
    <location>
        <position position="329"/>
    </location>
    <ligand>
        <name>heme c</name>
        <dbReference type="ChEBI" id="CHEBI:61717"/>
        <label>3</label>
    </ligand>
    <ligandPart>
        <name>Fe</name>
        <dbReference type="ChEBI" id="CHEBI:18248"/>
    </ligandPart>
</feature>
<keyword evidence="15" id="KW-1185">Reference proteome</keyword>
<keyword evidence="4 10" id="KW-0479">Metal-binding</keyword>
<dbReference type="OrthoDB" id="9811281at2"/>
<dbReference type="SUPFAM" id="SSF46626">
    <property type="entry name" value="Cytochrome c"/>
    <property type="match status" value="3"/>
</dbReference>
<keyword evidence="3 9" id="KW-0349">Heme</keyword>
<dbReference type="Proteomes" id="UP000183613">
    <property type="component" value="Unassembled WGS sequence"/>
</dbReference>
<dbReference type="GO" id="GO:0005886">
    <property type="term" value="C:plasma membrane"/>
    <property type="evidence" value="ECO:0007669"/>
    <property type="project" value="UniProtKB-SubCell"/>
</dbReference>
<evidence type="ECO:0000256" key="9">
    <source>
        <dbReference type="PIRSR" id="PIRSR000018-50"/>
    </source>
</evidence>
<comment type="subcellular location">
    <subcellularLocation>
        <location evidence="1">Cell membrane</location>
    </subcellularLocation>
</comment>
<feature type="binding site" description="covalent" evidence="9">
    <location>
        <position position="188"/>
    </location>
    <ligand>
        <name>heme c</name>
        <dbReference type="ChEBI" id="CHEBI:61717"/>
        <label>2</label>
    </ligand>
</feature>
<feature type="binding site" description="covalent" evidence="9">
    <location>
        <position position="325"/>
    </location>
    <ligand>
        <name>heme c</name>
        <dbReference type="ChEBI" id="CHEBI:61717"/>
        <label>3</label>
    </ligand>
</feature>
<keyword evidence="8 11" id="KW-0472">Membrane</keyword>
<evidence type="ECO:0000313" key="14">
    <source>
        <dbReference type="EMBL" id="SEE92220.1"/>
    </source>
</evidence>
<dbReference type="GO" id="GO:0009055">
    <property type="term" value="F:electron transfer activity"/>
    <property type="evidence" value="ECO:0007669"/>
    <property type="project" value="InterPro"/>
</dbReference>
<feature type="binding site" description="covalent" evidence="9">
    <location>
        <position position="38"/>
    </location>
    <ligand>
        <name>heme c</name>
        <dbReference type="ChEBI" id="CHEBI:61717"/>
        <label>1</label>
    </ligand>
</feature>
<evidence type="ECO:0000256" key="3">
    <source>
        <dbReference type="ARBA" id="ARBA00022617"/>
    </source>
</evidence>
<feature type="domain" description="Cytochrome c" evidence="13">
    <location>
        <begin position="170"/>
        <end position="279"/>
    </location>
</feature>
<evidence type="ECO:0000256" key="12">
    <source>
        <dbReference type="SAM" id="SignalP"/>
    </source>
</evidence>
<evidence type="ECO:0000256" key="5">
    <source>
        <dbReference type="ARBA" id="ARBA00022729"/>
    </source>
</evidence>
<feature type="binding site" description="covalent" evidence="9">
    <location>
        <position position="328"/>
    </location>
    <ligand>
        <name>heme c</name>
        <dbReference type="ChEBI" id="CHEBI:61717"/>
        <label>3</label>
    </ligand>
</feature>
<evidence type="ECO:0000256" key="8">
    <source>
        <dbReference type="ARBA" id="ARBA00023136"/>
    </source>
</evidence>
<dbReference type="PANTHER" id="PTHR35008:SF8">
    <property type="entry name" value="ALCOHOL DEHYDROGENASE CYTOCHROME C SUBUNIT"/>
    <property type="match status" value="1"/>
</dbReference>
<keyword evidence="6" id="KW-0677">Repeat</keyword>
<dbReference type="Pfam" id="PF13442">
    <property type="entry name" value="Cytochrome_CBB3"/>
    <property type="match status" value="1"/>
</dbReference>
<dbReference type="RefSeq" id="WP_048358184.1">
    <property type="nucleotide sequence ID" value="NZ_FNUD01000002.1"/>
</dbReference>
<dbReference type="InterPro" id="IPR036909">
    <property type="entry name" value="Cyt_c-like_dom_sf"/>
</dbReference>
<evidence type="ECO:0000256" key="7">
    <source>
        <dbReference type="ARBA" id="ARBA00023004"/>
    </source>
</evidence>
<accession>A0A0J6JA29</accession>
<feature type="signal peptide" evidence="12">
    <location>
        <begin position="1"/>
        <end position="20"/>
    </location>
</feature>
<evidence type="ECO:0000256" key="10">
    <source>
        <dbReference type="PIRSR" id="PIRSR000018-51"/>
    </source>
</evidence>
<feature type="binding site" description="covalent" evidence="9">
    <location>
        <position position="41"/>
    </location>
    <ligand>
        <name>heme c</name>
        <dbReference type="ChEBI" id="CHEBI:61717"/>
        <label>1</label>
    </ligand>
</feature>
<sequence length="453" mass="48046">MNRTLTSFAALMLVALNANAGDDAQIQRGKYLSTAGDCVACHSVPGGRPFAGGLALPTPIGEIIATNITPSKTAGIGNYSLEQFSDAVRKGIRADGQHLYPAMPYTSYAKVSDEDIQAMYAYFINAVEPVDTSTQATALPFPFNIRLSMAGWNLLFLDSKPFVADAGRDAQWNRGAYLVQGLTHCGTCHTPRNLLMAEMPSRELAGGDVGPWHAPNITSDRNSGIGGWDNAELVAYLKTGEAQGKAQAAGPMAEAVDHSLQHLSDSDLQAIAVYLKSVPAWQEAADSKPVYALGQKTDELDSIRGVALPEDGDKMTGAQLYDAYCSTCHQAQGQGSFDGGLPSLLHNTAVGRSHPNNLVMAILDGVKRGADGQDIRMQGFANTLSDQQVATLATYLTGHYGNPQVNVSSAQVKELRAGGPTSHLAALAQGAIGAGVVVLILLGLWWVRRKRQP</sequence>
<evidence type="ECO:0000256" key="11">
    <source>
        <dbReference type="SAM" id="Phobius"/>
    </source>
</evidence>
<keyword evidence="2" id="KW-1003">Cell membrane</keyword>
<evidence type="ECO:0000259" key="13">
    <source>
        <dbReference type="PROSITE" id="PS51007"/>
    </source>
</evidence>
<feature type="domain" description="Cytochrome c" evidence="13">
    <location>
        <begin position="24"/>
        <end position="127"/>
    </location>
</feature>
<keyword evidence="7 10" id="KW-0408">Iron</keyword>
<comment type="caution">
    <text evidence="14">The sequence shown here is derived from an EMBL/GenBank/DDBJ whole genome shotgun (WGS) entry which is preliminary data.</text>
</comment>
<dbReference type="PATRIC" id="fig|882211.3.peg.221"/>
<dbReference type="InterPro" id="IPR051459">
    <property type="entry name" value="Cytochrome_c-type_DH"/>
</dbReference>
<feature type="binding site" description="axial binding residue" evidence="10">
    <location>
        <position position="42"/>
    </location>
    <ligand>
        <name>heme c</name>
        <dbReference type="ChEBI" id="CHEBI:61717"/>
        <label>1</label>
    </ligand>
    <ligandPart>
        <name>Fe</name>
        <dbReference type="ChEBI" id="CHEBI:18248"/>
    </ligandPart>
</feature>
<feature type="transmembrane region" description="Helical" evidence="11">
    <location>
        <begin position="424"/>
        <end position="447"/>
    </location>
</feature>